<evidence type="ECO:0000313" key="1">
    <source>
        <dbReference type="EMBL" id="GAE87336.1"/>
    </source>
</evidence>
<organism evidence="1 2">
    <name type="scientific">Acetivibrio straminisolvens JCM 21531</name>
    <dbReference type="NCBI Taxonomy" id="1294263"/>
    <lineage>
        <taxon>Bacteria</taxon>
        <taxon>Bacillati</taxon>
        <taxon>Bacillota</taxon>
        <taxon>Clostridia</taxon>
        <taxon>Eubacteriales</taxon>
        <taxon>Oscillospiraceae</taxon>
        <taxon>Acetivibrio</taxon>
    </lineage>
</organism>
<gene>
    <name evidence="1" type="ORF">JCM21531_696</name>
</gene>
<evidence type="ECO:0000313" key="2">
    <source>
        <dbReference type="Proteomes" id="UP000019109"/>
    </source>
</evidence>
<sequence length="300" mass="34743">MDKNFFINYTCRNHFSLVRLPSVVSGAVAFSRGEKAAKEKNYITAAKEYKKAAEKYSDSTLVLAKLFLAQYYNLQIDEAYDTFALISGRESDSELVETANLIYSKINTYYYPQSNSFYTTLLEYYDNTEILVEAITEYLDYYPDDVCATYYLADKKFELKKYDEAEQLISKVVAQYDDFYFGHLLLAEIYCEKGDYNKSVQHCLKVLADNQQNTTALGNYVRAELKLGDVKKGLELATKTYNLDKTNPLSMANMALAYHYNNMPKERDEMFEAFKNGIYKDAYTINLLTSIFNGELEWRK</sequence>
<comment type="caution">
    <text evidence="1">The sequence shown here is derived from an EMBL/GenBank/DDBJ whole genome shotgun (WGS) entry which is preliminary data.</text>
</comment>
<dbReference type="InterPro" id="IPR019734">
    <property type="entry name" value="TPR_rpt"/>
</dbReference>
<accession>W4V295</accession>
<reference evidence="1" key="1">
    <citation type="journal article" date="2014" name="Genome Announc.">
        <title>Draft Genome Sequence of Clostridium straminisolvens Strain JCM 21531T, Isolated from a Cellulose-Degrading Bacterial Community.</title>
        <authorList>
            <person name="Yuki M."/>
            <person name="Oshima K."/>
            <person name="Suda W."/>
            <person name="Sakamoto M."/>
            <person name="Kitamura K."/>
            <person name="Iida T."/>
            <person name="Hattori M."/>
            <person name="Ohkuma M."/>
        </authorList>
    </citation>
    <scope>NUCLEOTIDE SEQUENCE [LARGE SCALE GENOMIC DNA]</scope>
    <source>
        <strain evidence="1">JCM 21531</strain>
    </source>
</reference>
<dbReference type="Proteomes" id="UP000019109">
    <property type="component" value="Unassembled WGS sequence"/>
</dbReference>
<dbReference type="AlphaFoldDB" id="W4V295"/>
<evidence type="ECO:0008006" key="3">
    <source>
        <dbReference type="Google" id="ProtNLM"/>
    </source>
</evidence>
<protein>
    <recommendedName>
        <fullName evidence="3">Tetratricopeptide repeat protein</fullName>
    </recommendedName>
</protein>
<dbReference type="Gene3D" id="1.25.40.10">
    <property type="entry name" value="Tetratricopeptide repeat domain"/>
    <property type="match status" value="1"/>
</dbReference>
<dbReference type="SMART" id="SM00028">
    <property type="entry name" value="TPR"/>
    <property type="match status" value="3"/>
</dbReference>
<dbReference type="InterPro" id="IPR011990">
    <property type="entry name" value="TPR-like_helical_dom_sf"/>
</dbReference>
<dbReference type="SUPFAM" id="SSF48452">
    <property type="entry name" value="TPR-like"/>
    <property type="match status" value="1"/>
</dbReference>
<dbReference type="EMBL" id="BAVR01000006">
    <property type="protein sequence ID" value="GAE87336.1"/>
    <property type="molecule type" value="Genomic_DNA"/>
</dbReference>
<name>W4V295_9FIRM</name>
<dbReference type="STRING" id="1294263.JCM21531_696"/>
<proteinExistence type="predicted"/>
<keyword evidence="2" id="KW-1185">Reference proteome</keyword>
<dbReference type="RefSeq" id="WP_243467111.1">
    <property type="nucleotide sequence ID" value="NZ_BAVR01000006.1"/>
</dbReference>